<evidence type="ECO:0000256" key="1">
    <source>
        <dbReference type="SAM" id="MobiDB-lite"/>
    </source>
</evidence>
<reference evidence="2 3" key="1">
    <citation type="journal article" date="2019" name="Int. J. Syst. Evol. Microbiol.">
        <title>The Global Catalogue of Microorganisms (GCM) 10K type strain sequencing project: providing services to taxonomists for standard genome sequencing and annotation.</title>
        <authorList>
            <consortium name="The Broad Institute Genomics Platform"/>
            <consortium name="The Broad Institute Genome Sequencing Center for Infectious Disease"/>
            <person name="Wu L."/>
            <person name="Ma J."/>
        </authorList>
    </citation>
    <scope>NUCLEOTIDE SEQUENCE [LARGE SCALE GENOMIC DNA]</scope>
    <source>
        <strain evidence="2 3">JCM 14545</strain>
    </source>
</reference>
<comment type="caution">
    <text evidence="2">The sequence shown here is derived from an EMBL/GenBank/DDBJ whole genome shotgun (WGS) entry which is preliminary data.</text>
</comment>
<accession>A0ABN2SCI0</accession>
<sequence>MNPSPNPRDRSQSGDGGVTGRLLTDGHGRYFLPVFLARADGTAEFLGYAIYADVGPVPAGVPVPRGGGGN</sequence>
<dbReference type="EMBL" id="BAAANN010000040">
    <property type="protein sequence ID" value="GAA1984345.1"/>
    <property type="molecule type" value="Genomic_DNA"/>
</dbReference>
<feature type="region of interest" description="Disordered" evidence="1">
    <location>
        <begin position="1"/>
        <end position="22"/>
    </location>
</feature>
<evidence type="ECO:0000313" key="3">
    <source>
        <dbReference type="Proteomes" id="UP001501116"/>
    </source>
</evidence>
<dbReference type="Proteomes" id="UP001501116">
    <property type="component" value="Unassembled WGS sequence"/>
</dbReference>
<gene>
    <name evidence="2" type="ORF">GCM10009754_72050</name>
</gene>
<keyword evidence="3" id="KW-1185">Reference proteome</keyword>
<protein>
    <submittedName>
        <fullName evidence="2">Uncharacterized protein</fullName>
    </submittedName>
</protein>
<organism evidence="2 3">
    <name type="scientific">Amycolatopsis minnesotensis</name>
    <dbReference type="NCBI Taxonomy" id="337894"/>
    <lineage>
        <taxon>Bacteria</taxon>
        <taxon>Bacillati</taxon>
        <taxon>Actinomycetota</taxon>
        <taxon>Actinomycetes</taxon>
        <taxon>Pseudonocardiales</taxon>
        <taxon>Pseudonocardiaceae</taxon>
        <taxon>Amycolatopsis</taxon>
    </lineage>
</organism>
<name>A0ABN2SCI0_9PSEU</name>
<dbReference type="RefSeq" id="WP_344429328.1">
    <property type="nucleotide sequence ID" value="NZ_BAAANN010000040.1"/>
</dbReference>
<evidence type="ECO:0000313" key="2">
    <source>
        <dbReference type="EMBL" id="GAA1984345.1"/>
    </source>
</evidence>
<proteinExistence type="predicted"/>